<comment type="caution">
    <text evidence="1">The sequence shown here is derived from an EMBL/GenBank/DDBJ whole genome shotgun (WGS) entry which is preliminary data.</text>
</comment>
<dbReference type="RefSeq" id="WP_245331520.1">
    <property type="nucleotide sequence ID" value="NZ_JAGGLM010000006.1"/>
</dbReference>
<keyword evidence="2" id="KW-1185">Reference proteome</keyword>
<accession>A0ABS4KRN9</accession>
<sequence length="246" mass="29437">MSCLGNVELQVLDKNNEYTRMIENRARRISKYINSEEIFDILCIFLLKFRSKEYFEACFREWLEKTQEYAEIFDIENIESFCEEISDTYNKSRNDEEINDFRGKLFEVIMKEKYAPIYCKRDSIMECGCKVIIDKTEIIYEDIYHNIDCTKKTVDIAGYNSKDAEFYEIKVGPKNFKYNIILYLNKLFDFASEKKITQNLIIGCATMEKRASLIQSLETEKKKYDFLNYSNLMIRGREDIEKRFFS</sequence>
<dbReference type="Proteomes" id="UP001519307">
    <property type="component" value="Unassembled WGS sequence"/>
</dbReference>
<name>A0ABS4KRN9_9CLOT</name>
<dbReference type="EMBL" id="JAGGLM010000006">
    <property type="protein sequence ID" value="MBP2032695.1"/>
    <property type="molecule type" value="Genomic_DNA"/>
</dbReference>
<reference evidence="1 2" key="1">
    <citation type="submission" date="2021-03" db="EMBL/GenBank/DDBJ databases">
        <title>Genomic Encyclopedia of Type Strains, Phase IV (KMG-IV): sequencing the most valuable type-strain genomes for metagenomic binning, comparative biology and taxonomic classification.</title>
        <authorList>
            <person name="Goeker M."/>
        </authorList>
    </citation>
    <scope>NUCLEOTIDE SEQUENCE [LARGE SCALE GENOMIC DNA]</scope>
    <source>
        <strain evidence="1 2">DSM 28783</strain>
    </source>
</reference>
<protein>
    <submittedName>
        <fullName evidence="1">Uncharacterized protein</fullName>
    </submittedName>
</protein>
<gene>
    <name evidence="1" type="ORF">J2Z42_001369</name>
</gene>
<evidence type="ECO:0000313" key="2">
    <source>
        <dbReference type="Proteomes" id="UP001519307"/>
    </source>
</evidence>
<proteinExistence type="predicted"/>
<organism evidence="1 2">
    <name type="scientific">Clostridium algifaecis</name>
    <dbReference type="NCBI Taxonomy" id="1472040"/>
    <lineage>
        <taxon>Bacteria</taxon>
        <taxon>Bacillati</taxon>
        <taxon>Bacillota</taxon>
        <taxon>Clostridia</taxon>
        <taxon>Eubacteriales</taxon>
        <taxon>Clostridiaceae</taxon>
        <taxon>Clostridium</taxon>
    </lineage>
</organism>
<evidence type="ECO:0000313" key="1">
    <source>
        <dbReference type="EMBL" id="MBP2032695.1"/>
    </source>
</evidence>